<keyword evidence="4" id="KW-1185">Reference proteome</keyword>
<protein>
    <submittedName>
        <fullName evidence="1">Uncharacterized protein</fullName>
    </submittedName>
</protein>
<reference evidence="1 6" key="3">
    <citation type="submission" date="2020-05" db="EMBL/GenBank/DDBJ databases">
        <title>Draft genome sequence of Clostridium cochlearium strain AGROS13 isolated from a sheep dairy farm in New Zealand.</title>
        <authorList>
            <person name="Gupta T.B."/>
            <person name="Jauregui R."/>
            <person name="Risson A.N."/>
            <person name="Brightwell G."/>
            <person name="Maclean P."/>
        </authorList>
    </citation>
    <scope>NUCLEOTIDE SEQUENCE [LARGE SCALE GENOMIC DNA]</scope>
    <source>
        <strain evidence="1 6">AGROS13</strain>
    </source>
</reference>
<reference evidence="3 5" key="2">
    <citation type="submission" date="2018-06" db="EMBL/GenBank/DDBJ databases">
        <authorList>
            <consortium name="Pathogen Informatics"/>
            <person name="Doyle S."/>
        </authorList>
    </citation>
    <scope>NUCLEOTIDE SEQUENCE [LARGE SCALE GENOMIC DNA]</scope>
    <source>
        <strain evidence="3 5">NCTC13028</strain>
    </source>
</reference>
<accession>A0A239ZR51</accession>
<dbReference type="Proteomes" id="UP000198811">
    <property type="component" value="Unassembled WGS sequence"/>
</dbReference>
<evidence type="ECO:0000313" key="1">
    <source>
        <dbReference type="EMBL" id="NOH15641.1"/>
    </source>
</evidence>
<evidence type="ECO:0000313" key="4">
    <source>
        <dbReference type="Proteomes" id="UP000198811"/>
    </source>
</evidence>
<organism evidence="1 6">
    <name type="scientific">Clostridium cochlearium</name>
    <dbReference type="NCBI Taxonomy" id="1494"/>
    <lineage>
        <taxon>Bacteria</taxon>
        <taxon>Bacillati</taxon>
        <taxon>Bacillota</taxon>
        <taxon>Clostridia</taxon>
        <taxon>Eubacteriales</taxon>
        <taxon>Clostridiaceae</taxon>
        <taxon>Clostridium</taxon>
    </lineage>
</organism>
<dbReference type="GeneID" id="70576768"/>
<evidence type="ECO:0000313" key="6">
    <source>
        <dbReference type="Proteomes" id="UP000528432"/>
    </source>
</evidence>
<proteinExistence type="predicted"/>
<dbReference type="EMBL" id="UAWC01000011">
    <property type="protein sequence ID" value="SQB34505.1"/>
    <property type="molecule type" value="Genomic_DNA"/>
</dbReference>
<dbReference type="Proteomes" id="UP000250223">
    <property type="component" value="Unassembled WGS sequence"/>
</dbReference>
<dbReference type="OrthoDB" id="1934755at2"/>
<dbReference type="EMBL" id="JABFIF010000005">
    <property type="protein sequence ID" value="NOH15641.1"/>
    <property type="molecule type" value="Genomic_DNA"/>
</dbReference>
<dbReference type="Proteomes" id="UP000528432">
    <property type="component" value="Unassembled WGS sequence"/>
</dbReference>
<reference evidence="2 4" key="1">
    <citation type="submission" date="2016-10" db="EMBL/GenBank/DDBJ databases">
        <authorList>
            <person name="Varghese N."/>
            <person name="Submissions S."/>
        </authorList>
    </citation>
    <scope>NUCLEOTIDE SEQUENCE [LARGE SCALE GENOMIC DNA]</scope>
    <source>
        <strain evidence="2 4">NLAE-zl-C224</strain>
    </source>
</reference>
<dbReference type="AlphaFoldDB" id="A0A239ZR51"/>
<gene>
    <name evidence="1" type="ORF">HMJ28_04420</name>
    <name evidence="3" type="ORF">NCTC13028_01417</name>
    <name evidence="2" type="ORF">SAMN05216497_10175</name>
</gene>
<evidence type="ECO:0000313" key="3">
    <source>
        <dbReference type="EMBL" id="SQB34505.1"/>
    </source>
</evidence>
<evidence type="ECO:0000313" key="2">
    <source>
        <dbReference type="EMBL" id="SDK81576.1"/>
    </source>
</evidence>
<dbReference type="RefSeq" id="WP_089862950.1">
    <property type="nucleotide sequence ID" value="NZ_CP173238.1"/>
</dbReference>
<sequence length="107" mass="11061">MPNGEDNFIDHMEEYIGKVVTIFTTSGGDSGAGFTGVLLEVNEDYIRILTRMGPAPSCALGNCCSGIQDNVEPGQTVPGGPSCGGTSIGSIADIPIDRIASFAHNTI</sequence>
<evidence type="ECO:0000313" key="5">
    <source>
        <dbReference type="Proteomes" id="UP000250223"/>
    </source>
</evidence>
<dbReference type="EMBL" id="FNGL01000001">
    <property type="protein sequence ID" value="SDK81576.1"/>
    <property type="molecule type" value="Genomic_DNA"/>
</dbReference>
<name>A0A239ZR51_CLOCO</name>